<dbReference type="AlphaFoldDB" id="A0A1G8UDH3"/>
<evidence type="ECO:0008006" key="4">
    <source>
        <dbReference type="Google" id="ProtNLM"/>
    </source>
</evidence>
<dbReference type="STRING" id="417292.SAMN05421806_101785"/>
<feature type="region of interest" description="Disordered" evidence="1">
    <location>
        <begin position="205"/>
        <end position="250"/>
    </location>
</feature>
<protein>
    <recommendedName>
        <fullName evidence="4">Sugar phosphate isomerase/epimerase</fullName>
    </recommendedName>
</protein>
<name>A0A1G8UDH3_9ACTN</name>
<proteinExistence type="predicted"/>
<feature type="compositionally biased region" description="Low complexity" evidence="1">
    <location>
        <begin position="233"/>
        <end position="250"/>
    </location>
</feature>
<keyword evidence="3" id="KW-1185">Reference proteome</keyword>
<dbReference type="NCBIfam" id="NF035938">
    <property type="entry name" value="EboA_domain"/>
    <property type="match status" value="1"/>
</dbReference>
<dbReference type="Proteomes" id="UP000199155">
    <property type="component" value="Unassembled WGS sequence"/>
</dbReference>
<accession>A0A1G8UDH3</accession>
<sequence>MTSTPGIATLRAGLESALDEGARSWLDQALSEAAAPQGEAAQGALPVWELRFAQAGRRCGTRHADDARLLLLHAARADAAALTRLYEQGTAAERRAVLHALAHLVPGPEAVGLVQDALRTNDTSLVAAAVGPYGAEHLDAHDWRHAVLKCLFTGVSVDAVAALADRARGDAELARMLGDYARERTAAGRPVPGDLHRVLTLTQCATEPPADTEPAGTASAGPASAEVPAGTVPAQDPAEPASAAASPQEN</sequence>
<feature type="compositionally biased region" description="Low complexity" evidence="1">
    <location>
        <begin position="212"/>
        <end position="226"/>
    </location>
</feature>
<dbReference type="InterPro" id="IPR047715">
    <property type="entry name" value="EboA_dom"/>
</dbReference>
<evidence type="ECO:0000313" key="2">
    <source>
        <dbReference type="EMBL" id="SDJ51772.1"/>
    </source>
</evidence>
<organism evidence="2 3">
    <name type="scientific">Streptomyces indicus</name>
    <dbReference type="NCBI Taxonomy" id="417292"/>
    <lineage>
        <taxon>Bacteria</taxon>
        <taxon>Bacillati</taxon>
        <taxon>Actinomycetota</taxon>
        <taxon>Actinomycetes</taxon>
        <taxon>Kitasatosporales</taxon>
        <taxon>Streptomycetaceae</taxon>
        <taxon>Streptomyces</taxon>
    </lineage>
</organism>
<evidence type="ECO:0000256" key="1">
    <source>
        <dbReference type="SAM" id="MobiDB-lite"/>
    </source>
</evidence>
<reference evidence="2 3" key="1">
    <citation type="submission" date="2016-10" db="EMBL/GenBank/DDBJ databases">
        <authorList>
            <person name="de Groot N.N."/>
        </authorList>
    </citation>
    <scope>NUCLEOTIDE SEQUENCE [LARGE SCALE GENOMIC DNA]</scope>
    <source>
        <strain evidence="2 3">CGMCC 4.5727</strain>
    </source>
</reference>
<gene>
    <name evidence="2" type="ORF">SAMN05421806_101785</name>
</gene>
<dbReference type="RefSeq" id="WP_176953632.1">
    <property type="nucleotide sequence ID" value="NZ_FNFF01000001.1"/>
</dbReference>
<dbReference type="EMBL" id="FNFF01000001">
    <property type="protein sequence ID" value="SDJ51772.1"/>
    <property type="molecule type" value="Genomic_DNA"/>
</dbReference>
<evidence type="ECO:0000313" key="3">
    <source>
        <dbReference type="Proteomes" id="UP000199155"/>
    </source>
</evidence>